<feature type="region of interest" description="Disordered" evidence="1">
    <location>
        <begin position="218"/>
        <end position="253"/>
    </location>
</feature>
<feature type="compositionally biased region" description="Basic residues" evidence="1">
    <location>
        <begin position="146"/>
        <end position="156"/>
    </location>
</feature>
<dbReference type="EMBL" id="HBIN01008871">
    <property type="protein sequence ID" value="CAE0436328.1"/>
    <property type="molecule type" value="Transcribed_RNA"/>
</dbReference>
<dbReference type="AlphaFoldDB" id="A0A7S3PHB7"/>
<organism evidence="2">
    <name type="scientific">Aplanochytrium stocchinoi</name>
    <dbReference type="NCBI Taxonomy" id="215587"/>
    <lineage>
        <taxon>Eukaryota</taxon>
        <taxon>Sar</taxon>
        <taxon>Stramenopiles</taxon>
        <taxon>Bigyra</taxon>
        <taxon>Labyrinthulomycetes</taxon>
        <taxon>Thraustochytrida</taxon>
        <taxon>Thraustochytriidae</taxon>
        <taxon>Aplanochytrium</taxon>
    </lineage>
</organism>
<feature type="region of interest" description="Disordered" evidence="1">
    <location>
        <begin position="430"/>
        <end position="456"/>
    </location>
</feature>
<name>A0A7S3PHB7_9STRA</name>
<protein>
    <submittedName>
        <fullName evidence="2">Uncharacterized protein</fullName>
    </submittedName>
</protein>
<sequence length="481" mass="52290">MNNNIIGIPKHQERVNAHTQAPPQLHASGAGQFVDKITRLLFQNGGGHHAPTMALGQAPGNNSAPVSVSIPSSHSGNMYVNGANISYTTNSQHVQTNPGINFSFNSNVAGNVSSRSHANNSSTATGTGMVPSVSYANSVQASNPYHHSHAHSHTNPHQHYSIPPTNIVQSSHGAGLNIYPNGNAAHQGIHAQNQHHVHHQATSKKASRIETGAPIPTALQKSSYNSGGPYGGAKRGAGTRKRKRTAPVTRGGARAVRVPADRDFAVGLDDPLCETLRPGGRALSSLEFQKLKDATSLLQEMQLHILEPLTLYTPVELYELMASIAETWKNSGKAAWKKRINKIKENARGRKAPRNQLDPAEINEINQLNERIRIRENWEKNEKEKIELRKRLEKRAQQRSGKDIKAKAIKKTVKKAKRLSAAINEKNIQKSQQLTKAKSQVVEKGKLAKNNNSKEKIKSDKFVPGVADIASVLAIGATKSK</sequence>
<feature type="compositionally biased region" description="Basic and acidic residues" evidence="1">
    <location>
        <begin position="441"/>
        <end position="456"/>
    </location>
</feature>
<proteinExistence type="predicted"/>
<reference evidence="2" key="1">
    <citation type="submission" date="2021-01" db="EMBL/GenBank/DDBJ databases">
        <authorList>
            <person name="Corre E."/>
            <person name="Pelletier E."/>
            <person name="Niang G."/>
            <person name="Scheremetjew M."/>
            <person name="Finn R."/>
            <person name="Kale V."/>
            <person name="Holt S."/>
            <person name="Cochrane G."/>
            <person name="Meng A."/>
            <person name="Brown T."/>
            <person name="Cohen L."/>
        </authorList>
    </citation>
    <scope>NUCLEOTIDE SEQUENCE</scope>
    <source>
        <strain evidence="2">GSBS06</strain>
    </source>
</reference>
<gene>
    <name evidence="2" type="ORF">ASTO00021_LOCUS6593</name>
</gene>
<evidence type="ECO:0000313" key="2">
    <source>
        <dbReference type="EMBL" id="CAE0436328.1"/>
    </source>
</evidence>
<accession>A0A7S3PHB7</accession>
<feature type="region of interest" description="Disordered" evidence="1">
    <location>
        <begin position="143"/>
        <end position="168"/>
    </location>
</feature>
<evidence type="ECO:0000256" key="1">
    <source>
        <dbReference type="SAM" id="MobiDB-lite"/>
    </source>
</evidence>